<organism evidence="3 4">
    <name type="scientific">Orlajensenia flava</name>
    <dbReference type="NCBI Taxonomy" id="2565934"/>
    <lineage>
        <taxon>Bacteria</taxon>
        <taxon>Bacillati</taxon>
        <taxon>Actinomycetota</taxon>
        <taxon>Actinomycetes</taxon>
        <taxon>Micrococcales</taxon>
        <taxon>Microbacteriaceae</taxon>
        <taxon>Orlajensenia</taxon>
    </lineage>
</organism>
<name>A0A4S4FXE5_9MICO</name>
<keyword evidence="1" id="KW-0472">Membrane</keyword>
<keyword evidence="1" id="KW-0812">Transmembrane</keyword>
<dbReference type="Pfam" id="PF01957">
    <property type="entry name" value="NfeD"/>
    <property type="match status" value="1"/>
</dbReference>
<protein>
    <submittedName>
        <fullName evidence="3">NfeD family protein</fullName>
    </submittedName>
</protein>
<evidence type="ECO:0000313" key="3">
    <source>
        <dbReference type="EMBL" id="THG35078.1"/>
    </source>
</evidence>
<comment type="caution">
    <text evidence="3">The sequence shown here is derived from an EMBL/GenBank/DDBJ whole genome shotgun (WGS) entry which is preliminary data.</text>
</comment>
<dbReference type="Proteomes" id="UP000307380">
    <property type="component" value="Unassembled WGS sequence"/>
</dbReference>
<keyword evidence="4" id="KW-1185">Reference proteome</keyword>
<feature type="transmembrane region" description="Helical" evidence="1">
    <location>
        <begin position="6"/>
        <end position="22"/>
    </location>
</feature>
<dbReference type="AlphaFoldDB" id="A0A4S4FXE5"/>
<dbReference type="InterPro" id="IPR002810">
    <property type="entry name" value="NfeD-like_C"/>
</dbReference>
<dbReference type="InterPro" id="IPR012340">
    <property type="entry name" value="NA-bd_OB-fold"/>
</dbReference>
<evidence type="ECO:0000313" key="4">
    <source>
        <dbReference type="Proteomes" id="UP000307380"/>
    </source>
</evidence>
<reference evidence="3 4" key="1">
    <citation type="submission" date="2019-04" db="EMBL/GenBank/DDBJ databases">
        <authorList>
            <person name="Jiang L."/>
        </authorList>
    </citation>
    <scope>NUCLEOTIDE SEQUENCE [LARGE SCALE GENOMIC DNA]</scope>
    <source>
        <strain evidence="3 4">YIM 131861</strain>
    </source>
</reference>
<dbReference type="RefSeq" id="WP_136422126.1">
    <property type="nucleotide sequence ID" value="NZ_SSSN01000003.1"/>
</dbReference>
<accession>A0A4S4FXE5</accession>
<proteinExistence type="predicted"/>
<dbReference type="OrthoDB" id="5023964at2"/>
<evidence type="ECO:0000256" key="1">
    <source>
        <dbReference type="SAM" id="Phobius"/>
    </source>
</evidence>
<keyword evidence="1" id="KW-1133">Transmembrane helix</keyword>
<gene>
    <name evidence="3" type="ORF">E6C70_03135</name>
</gene>
<dbReference type="Gene3D" id="2.40.50.140">
    <property type="entry name" value="Nucleic acid-binding proteins"/>
    <property type="match status" value="1"/>
</dbReference>
<feature type="domain" description="NfeD-like C-terminal" evidence="2">
    <location>
        <begin position="88"/>
        <end position="150"/>
    </location>
</feature>
<evidence type="ECO:0000259" key="2">
    <source>
        <dbReference type="Pfam" id="PF01957"/>
    </source>
</evidence>
<feature type="transmembrane region" description="Helical" evidence="1">
    <location>
        <begin position="51"/>
        <end position="69"/>
    </location>
</feature>
<sequence length="156" mass="16409">MDEVSSYAWIAWLVLILVFVTIEMLTLELTFLSLAIGSVGGLVSGLLGAPWWLQVLITAVIAIVLLAFVRPPLLRMLKRGGDPARSNVDALIGIEGTVVASVGENGGQVKLGNGETWTARLSPVTLPRVVAAGERVLVTAVDGATAVIVPAERIVE</sequence>
<dbReference type="EMBL" id="SSSN01000003">
    <property type="protein sequence ID" value="THG35078.1"/>
    <property type="molecule type" value="Genomic_DNA"/>
</dbReference>